<comment type="similarity">
    <text evidence="1 6">Belongs to the methyltransferase superfamily. PrmA family.</text>
</comment>
<dbReference type="GO" id="GO:0032259">
    <property type="term" value="P:methylation"/>
    <property type="evidence" value="ECO:0007669"/>
    <property type="project" value="UniProtKB-KW"/>
</dbReference>
<evidence type="ECO:0000256" key="6">
    <source>
        <dbReference type="HAMAP-Rule" id="MF_00735"/>
    </source>
</evidence>
<keyword evidence="8" id="KW-0687">Ribonucleoprotein</keyword>
<comment type="function">
    <text evidence="6">Methylates ribosomal protein L11.</text>
</comment>
<evidence type="ECO:0000256" key="5">
    <source>
        <dbReference type="ARBA" id="ARBA00022691"/>
    </source>
</evidence>
<dbReference type="STRING" id="1499966.U14_03702"/>
<evidence type="ECO:0000256" key="1">
    <source>
        <dbReference type="ARBA" id="ARBA00009741"/>
    </source>
</evidence>
<dbReference type="CDD" id="cd02440">
    <property type="entry name" value="AdoMet_MTases"/>
    <property type="match status" value="1"/>
</dbReference>
<evidence type="ECO:0000256" key="4">
    <source>
        <dbReference type="ARBA" id="ARBA00022679"/>
    </source>
</evidence>
<dbReference type="HOGENOM" id="CLU_049382_0_1_0"/>
<evidence type="ECO:0000313" key="9">
    <source>
        <dbReference type="Proteomes" id="UP000030700"/>
    </source>
</evidence>
<feature type="binding site" evidence="6">
    <location>
        <position position="143"/>
    </location>
    <ligand>
        <name>S-adenosyl-L-methionine</name>
        <dbReference type="ChEBI" id="CHEBI:59789"/>
    </ligand>
</feature>
<dbReference type="PANTHER" id="PTHR43648">
    <property type="entry name" value="ELECTRON TRANSFER FLAVOPROTEIN BETA SUBUNIT LYSINE METHYLTRANSFERASE"/>
    <property type="match status" value="1"/>
</dbReference>
<keyword evidence="4 6" id="KW-0808">Transferase</keyword>
<feature type="coiled-coil region" evidence="7">
    <location>
        <begin position="56"/>
        <end position="83"/>
    </location>
</feature>
<comment type="subcellular location">
    <subcellularLocation>
        <location evidence="6">Cytoplasm</location>
    </subcellularLocation>
</comment>
<keyword evidence="8" id="KW-0689">Ribosomal protein</keyword>
<sequence length="302" mass="33026">MNTQWKILSITVAQNIADVISNALVDFGSQGTMIEDIPTQPDHCVITGYYPESENLLVLQTQLQEYVEELRQLGEQVGQVEIKTGILENADWGSNWKQFFKPTRVGKHLVIKPSWEAFAQESGDLVIELDPGMAFGSGLHASTRLAIALLELYMPPAAFVLDVGVGSGILSIAAARLGADYVLGVDIDPDAVAVARENIHNNAQLIPSKNSLEDRIELEVGSIDTLEIHHRFDCIVMNIRPNVILSLMPYAISSLQTGGAIILSGILEEEGSALLHDIRALGFTPHHHITEDGWIAYVLSQI</sequence>
<dbReference type="AlphaFoldDB" id="A0A081BPY5"/>
<keyword evidence="9" id="KW-1185">Reference proteome</keyword>
<dbReference type="EC" id="2.1.1.-" evidence="6"/>
<accession>A0A081BPY5</accession>
<organism evidence="8">
    <name type="scientific">Candidatus Moduliflexus flocculans</name>
    <dbReference type="NCBI Taxonomy" id="1499966"/>
    <lineage>
        <taxon>Bacteria</taxon>
        <taxon>Candidatus Moduliflexota</taxon>
        <taxon>Candidatus Moduliflexia</taxon>
        <taxon>Candidatus Moduliflexales</taxon>
        <taxon>Candidatus Moduliflexaceae</taxon>
    </lineage>
</organism>
<proteinExistence type="inferred from homology"/>
<name>A0A081BPY5_9BACT</name>
<evidence type="ECO:0000313" key="8">
    <source>
        <dbReference type="EMBL" id="GAK52451.1"/>
    </source>
</evidence>
<dbReference type="InterPro" id="IPR004498">
    <property type="entry name" value="Ribosomal_PrmA_MeTrfase"/>
</dbReference>
<keyword evidence="3 6" id="KW-0489">Methyltransferase</keyword>
<dbReference type="NCBIfam" id="TIGR00406">
    <property type="entry name" value="prmA"/>
    <property type="match status" value="1"/>
</dbReference>
<dbReference type="Gene3D" id="3.40.50.150">
    <property type="entry name" value="Vaccinia Virus protein VP39"/>
    <property type="match status" value="1"/>
</dbReference>
<feature type="binding site" evidence="6">
    <location>
        <position position="164"/>
    </location>
    <ligand>
        <name>S-adenosyl-L-methionine</name>
        <dbReference type="ChEBI" id="CHEBI:59789"/>
    </ligand>
</feature>
<evidence type="ECO:0000256" key="7">
    <source>
        <dbReference type="SAM" id="Coils"/>
    </source>
</evidence>
<keyword evidence="7" id="KW-0175">Coiled coil</keyword>
<dbReference type="GO" id="GO:0005840">
    <property type="term" value="C:ribosome"/>
    <property type="evidence" value="ECO:0007669"/>
    <property type="project" value="UniProtKB-KW"/>
</dbReference>
<dbReference type="Proteomes" id="UP000030700">
    <property type="component" value="Unassembled WGS sequence"/>
</dbReference>
<reference evidence="8" key="1">
    <citation type="journal article" date="2015" name="PeerJ">
        <title>First genomic representation of candidate bacterial phylum KSB3 points to enhanced environmental sensing as a trigger of wastewater bulking.</title>
        <authorList>
            <person name="Sekiguchi Y."/>
            <person name="Ohashi A."/>
            <person name="Parks D.H."/>
            <person name="Yamauchi T."/>
            <person name="Tyson G.W."/>
            <person name="Hugenholtz P."/>
        </authorList>
    </citation>
    <scope>NUCLEOTIDE SEQUENCE [LARGE SCALE GENOMIC DNA]</scope>
</reference>
<protein>
    <recommendedName>
        <fullName evidence="6">Ribosomal protein L11 methyltransferase</fullName>
        <shortName evidence="6">L11 Mtase</shortName>
        <ecNumber evidence="6">2.1.1.-</ecNumber>
    </recommendedName>
</protein>
<dbReference type="Pfam" id="PF06325">
    <property type="entry name" value="PrmA"/>
    <property type="match status" value="1"/>
</dbReference>
<keyword evidence="2 6" id="KW-0963">Cytoplasm</keyword>
<dbReference type="SUPFAM" id="SSF53335">
    <property type="entry name" value="S-adenosyl-L-methionine-dependent methyltransferases"/>
    <property type="match status" value="1"/>
</dbReference>
<feature type="binding site" evidence="6">
    <location>
        <position position="186"/>
    </location>
    <ligand>
        <name>S-adenosyl-L-methionine</name>
        <dbReference type="ChEBI" id="CHEBI:59789"/>
    </ligand>
</feature>
<dbReference type="EMBL" id="DF820458">
    <property type="protein sequence ID" value="GAK52451.1"/>
    <property type="molecule type" value="Genomic_DNA"/>
</dbReference>
<dbReference type="PIRSF" id="PIRSF000401">
    <property type="entry name" value="RPL11_MTase"/>
    <property type="match status" value="1"/>
</dbReference>
<evidence type="ECO:0000256" key="3">
    <source>
        <dbReference type="ARBA" id="ARBA00022603"/>
    </source>
</evidence>
<dbReference type="InterPro" id="IPR029063">
    <property type="entry name" value="SAM-dependent_MTases_sf"/>
</dbReference>
<gene>
    <name evidence="6" type="primary">prmA</name>
    <name evidence="8" type="ORF">U14_03702</name>
</gene>
<dbReference type="HAMAP" id="MF_00735">
    <property type="entry name" value="Methyltr_PrmA"/>
    <property type="match status" value="1"/>
</dbReference>
<evidence type="ECO:0000256" key="2">
    <source>
        <dbReference type="ARBA" id="ARBA00022490"/>
    </source>
</evidence>
<dbReference type="PANTHER" id="PTHR43648:SF1">
    <property type="entry name" value="ELECTRON TRANSFER FLAVOPROTEIN BETA SUBUNIT LYSINE METHYLTRANSFERASE"/>
    <property type="match status" value="1"/>
</dbReference>
<dbReference type="GO" id="GO:0005737">
    <property type="term" value="C:cytoplasm"/>
    <property type="evidence" value="ECO:0007669"/>
    <property type="project" value="UniProtKB-SubCell"/>
</dbReference>
<dbReference type="GO" id="GO:0016279">
    <property type="term" value="F:protein-lysine N-methyltransferase activity"/>
    <property type="evidence" value="ECO:0007669"/>
    <property type="project" value="RHEA"/>
</dbReference>
<keyword evidence="5 6" id="KW-0949">S-adenosyl-L-methionine</keyword>
<feature type="binding site" evidence="6">
    <location>
        <position position="238"/>
    </location>
    <ligand>
        <name>S-adenosyl-L-methionine</name>
        <dbReference type="ChEBI" id="CHEBI:59789"/>
    </ligand>
</feature>
<dbReference type="InterPro" id="IPR050078">
    <property type="entry name" value="Ribosomal_L11_MeTrfase_PrmA"/>
</dbReference>
<comment type="catalytic activity">
    <reaction evidence="6">
        <text>L-lysyl-[protein] + 3 S-adenosyl-L-methionine = N(6),N(6),N(6)-trimethyl-L-lysyl-[protein] + 3 S-adenosyl-L-homocysteine + 3 H(+)</text>
        <dbReference type="Rhea" id="RHEA:54192"/>
        <dbReference type="Rhea" id="RHEA-COMP:9752"/>
        <dbReference type="Rhea" id="RHEA-COMP:13826"/>
        <dbReference type="ChEBI" id="CHEBI:15378"/>
        <dbReference type="ChEBI" id="CHEBI:29969"/>
        <dbReference type="ChEBI" id="CHEBI:57856"/>
        <dbReference type="ChEBI" id="CHEBI:59789"/>
        <dbReference type="ChEBI" id="CHEBI:61961"/>
    </reaction>
</comment>